<dbReference type="Proteomes" id="UP000729402">
    <property type="component" value="Unassembled WGS sequence"/>
</dbReference>
<comment type="caution">
    <text evidence="1">The sequence shown here is derived from an EMBL/GenBank/DDBJ whole genome shotgun (WGS) entry which is preliminary data.</text>
</comment>
<proteinExistence type="predicted"/>
<protein>
    <submittedName>
        <fullName evidence="1">Uncharacterized protein</fullName>
    </submittedName>
</protein>
<keyword evidence="2" id="KW-1185">Reference proteome</keyword>
<sequence>MANISALCASPLDQPATCSACGAACRRPSVEIAVVSRRRANLRAFAFAGGGRLHAMETAIVVQGCNFSR</sequence>
<gene>
    <name evidence="1" type="ORF">GUJ93_ZPchr0013g35538</name>
</gene>
<dbReference type="AlphaFoldDB" id="A0A8J5X165"/>
<evidence type="ECO:0000313" key="1">
    <source>
        <dbReference type="EMBL" id="KAG8099465.1"/>
    </source>
</evidence>
<evidence type="ECO:0000313" key="2">
    <source>
        <dbReference type="Proteomes" id="UP000729402"/>
    </source>
</evidence>
<reference evidence="1" key="2">
    <citation type="submission" date="2021-02" db="EMBL/GenBank/DDBJ databases">
        <authorList>
            <person name="Kimball J.A."/>
            <person name="Haas M.W."/>
            <person name="Macchietto M."/>
            <person name="Kono T."/>
            <person name="Duquette J."/>
            <person name="Shao M."/>
        </authorList>
    </citation>
    <scope>NUCLEOTIDE SEQUENCE</scope>
    <source>
        <tissue evidence="1">Fresh leaf tissue</tissue>
    </source>
</reference>
<organism evidence="1 2">
    <name type="scientific">Zizania palustris</name>
    <name type="common">Northern wild rice</name>
    <dbReference type="NCBI Taxonomy" id="103762"/>
    <lineage>
        <taxon>Eukaryota</taxon>
        <taxon>Viridiplantae</taxon>
        <taxon>Streptophyta</taxon>
        <taxon>Embryophyta</taxon>
        <taxon>Tracheophyta</taxon>
        <taxon>Spermatophyta</taxon>
        <taxon>Magnoliopsida</taxon>
        <taxon>Liliopsida</taxon>
        <taxon>Poales</taxon>
        <taxon>Poaceae</taxon>
        <taxon>BOP clade</taxon>
        <taxon>Oryzoideae</taxon>
        <taxon>Oryzeae</taxon>
        <taxon>Zizaniinae</taxon>
        <taxon>Zizania</taxon>
    </lineage>
</organism>
<dbReference type="EMBL" id="JAAALK010000079">
    <property type="protein sequence ID" value="KAG8099465.1"/>
    <property type="molecule type" value="Genomic_DNA"/>
</dbReference>
<accession>A0A8J5X165</accession>
<reference evidence="1" key="1">
    <citation type="journal article" date="2021" name="bioRxiv">
        <title>Whole Genome Assembly and Annotation of Northern Wild Rice, Zizania palustris L., Supports a Whole Genome Duplication in the Zizania Genus.</title>
        <authorList>
            <person name="Haas M."/>
            <person name="Kono T."/>
            <person name="Macchietto M."/>
            <person name="Millas R."/>
            <person name="McGilp L."/>
            <person name="Shao M."/>
            <person name="Duquette J."/>
            <person name="Hirsch C.N."/>
            <person name="Kimball J."/>
        </authorList>
    </citation>
    <scope>NUCLEOTIDE SEQUENCE</scope>
    <source>
        <tissue evidence="1">Fresh leaf tissue</tissue>
    </source>
</reference>
<name>A0A8J5X165_ZIZPA</name>